<dbReference type="EMBL" id="KN831955">
    <property type="protein sequence ID" value="KIO09305.1"/>
    <property type="molecule type" value="Genomic_DNA"/>
</dbReference>
<accession>A0A0C3P7D0</accession>
<reference evidence="2" key="2">
    <citation type="submission" date="2015-01" db="EMBL/GenBank/DDBJ databases">
        <title>Evolutionary Origins and Diversification of the Mycorrhizal Mutualists.</title>
        <authorList>
            <consortium name="DOE Joint Genome Institute"/>
            <consortium name="Mycorrhizal Genomics Consortium"/>
            <person name="Kohler A."/>
            <person name="Kuo A."/>
            <person name="Nagy L.G."/>
            <person name="Floudas D."/>
            <person name="Copeland A."/>
            <person name="Barry K.W."/>
            <person name="Cichocki N."/>
            <person name="Veneault-Fourrey C."/>
            <person name="LaButti K."/>
            <person name="Lindquist E.A."/>
            <person name="Lipzen A."/>
            <person name="Lundell T."/>
            <person name="Morin E."/>
            <person name="Murat C."/>
            <person name="Riley R."/>
            <person name="Ohm R."/>
            <person name="Sun H."/>
            <person name="Tunlid A."/>
            <person name="Henrissat B."/>
            <person name="Grigoriev I.V."/>
            <person name="Hibbett D.S."/>
            <person name="Martin F."/>
        </authorList>
    </citation>
    <scope>NUCLEOTIDE SEQUENCE [LARGE SCALE GENOMIC DNA]</scope>
    <source>
        <strain evidence="2">Marx 270</strain>
    </source>
</reference>
<proteinExistence type="predicted"/>
<organism evidence="1 2">
    <name type="scientific">Pisolithus tinctorius Marx 270</name>
    <dbReference type="NCBI Taxonomy" id="870435"/>
    <lineage>
        <taxon>Eukaryota</taxon>
        <taxon>Fungi</taxon>
        <taxon>Dikarya</taxon>
        <taxon>Basidiomycota</taxon>
        <taxon>Agaricomycotina</taxon>
        <taxon>Agaricomycetes</taxon>
        <taxon>Agaricomycetidae</taxon>
        <taxon>Boletales</taxon>
        <taxon>Sclerodermatineae</taxon>
        <taxon>Pisolithaceae</taxon>
        <taxon>Pisolithus</taxon>
    </lineage>
</organism>
<dbReference type="InParanoid" id="A0A0C3P7D0"/>
<gene>
    <name evidence="1" type="ORF">M404DRAFT_996898</name>
</gene>
<dbReference type="HOGENOM" id="CLU_3074385_0_0_1"/>
<name>A0A0C3P7D0_PISTI</name>
<sequence>MMQQKKCGRGCCALPVLCGRGNQEAADRGTPFRSRRDEEYARGYGCDRRGFLV</sequence>
<keyword evidence="2" id="KW-1185">Reference proteome</keyword>
<evidence type="ECO:0000313" key="1">
    <source>
        <dbReference type="EMBL" id="KIO09305.1"/>
    </source>
</evidence>
<feature type="non-terminal residue" evidence="1">
    <location>
        <position position="53"/>
    </location>
</feature>
<evidence type="ECO:0000313" key="2">
    <source>
        <dbReference type="Proteomes" id="UP000054217"/>
    </source>
</evidence>
<dbReference type="Proteomes" id="UP000054217">
    <property type="component" value="Unassembled WGS sequence"/>
</dbReference>
<reference evidence="1 2" key="1">
    <citation type="submission" date="2014-04" db="EMBL/GenBank/DDBJ databases">
        <authorList>
            <consortium name="DOE Joint Genome Institute"/>
            <person name="Kuo A."/>
            <person name="Kohler A."/>
            <person name="Costa M.D."/>
            <person name="Nagy L.G."/>
            <person name="Floudas D."/>
            <person name="Copeland A."/>
            <person name="Barry K.W."/>
            <person name="Cichocki N."/>
            <person name="Veneault-Fourrey C."/>
            <person name="LaButti K."/>
            <person name="Lindquist E.A."/>
            <person name="Lipzen A."/>
            <person name="Lundell T."/>
            <person name="Morin E."/>
            <person name="Murat C."/>
            <person name="Sun H."/>
            <person name="Tunlid A."/>
            <person name="Henrissat B."/>
            <person name="Grigoriev I.V."/>
            <person name="Hibbett D.S."/>
            <person name="Martin F."/>
            <person name="Nordberg H.P."/>
            <person name="Cantor M.N."/>
            <person name="Hua S.X."/>
        </authorList>
    </citation>
    <scope>NUCLEOTIDE SEQUENCE [LARGE SCALE GENOMIC DNA]</scope>
    <source>
        <strain evidence="1 2">Marx 270</strain>
    </source>
</reference>
<dbReference type="AlphaFoldDB" id="A0A0C3P7D0"/>
<protein>
    <submittedName>
        <fullName evidence="1">Uncharacterized protein</fullName>
    </submittedName>
</protein>